<proteinExistence type="predicted"/>
<gene>
    <name evidence="1" type="ORF">Tco_0773498</name>
</gene>
<evidence type="ECO:0000313" key="1">
    <source>
        <dbReference type="EMBL" id="GJS90862.1"/>
    </source>
</evidence>
<reference evidence="1" key="2">
    <citation type="submission" date="2022-01" db="EMBL/GenBank/DDBJ databases">
        <authorList>
            <person name="Yamashiro T."/>
            <person name="Shiraishi A."/>
            <person name="Satake H."/>
            <person name="Nakayama K."/>
        </authorList>
    </citation>
    <scope>NUCLEOTIDE SEQUENCE</scope>
</reference>
<dbReference type="PANTHER" id="PTHR48462">
    <property type="entry name" value="PROTEIN, PUTATIVE-RELATED"/>
    <property type="match status" value="1"/>
</dbReference>
<dbReference type="EMBL" id="BQNB010011461">
    <property type="protein sequence ID" value="GJS90862.1"/>
    <property type="molecule type" value="Genomic_DNA"/>
</dbReference>
<sequence>MASWKSQIEDHTSDWLRAVSISGLGQTMNDRTYRYVLCYRLGVPLFSVPKPCSACSRVFTRDIYRDHAVSCAVIVGIKHRHNLVRDTIADICFRYGISDGKEIDIGLGGGCDKPLRHADMLLYSLDG</sequence>
<name>A0ABQ4ZNW7_9ASTR</name>
<reference evidence="1" key="1">
    <citation type="journal article" date="2022" name="Int. J. Mol. Sci.">
        <title>Draft Genome of Tanacetum Coccineum: Genomic Comparison of Closely Related Tanacetum-Family Plants.</title>
        <authorList>
            <person name="Yamashiro T."/>
            <person name="Shiraishi A."/>
            <person name="Nakayama K."/>
            <person name="Satake H."/>
        </authorList>
    </citation>
    <scope>NUCLEOTIDE SEQUENCE</scope>
</reference>
<keyword evidence="2" id="KW-1185">Reference proteome</keyword>
<comment type="caution">
    <text evidence="1">The sequence shown here is derived from an EMBL/GenBank/DDBJ whole genome shotgun (WGS) entry which is preliminary data.</text>
</comment>
<protein>
    <submittedName>
        <fullName evidence="1">Uncharacterized protein</fullName>
    </submittedName>
</protein>
<evidence type="ECO:0000313" key="2">
    <source>
        <dbReference type="Proteomes" id="UP001151760"/>
    </source>
</evidence>
<dbReference type="PANTHER" id="PTHR48462:SF1">
    <property type="entry name" value="PROTEIN, PUTATIVE-RELATED"/>
    <property type="match status" value="1"/>
</dbReference>
<accession>A0ABQ4ZNW7</accession>
<dbReference type="Proteomes" id="UP001151760">
    <property type="component" value="Unassembled WGS sequence"/>
</dbReference>
<organism evidence="1 2">
    <name type="scientific">Tanacetum coccineum</name>
    <dbReference type="NCBI Taxonomy" id="301880"/>
    <lineage>
        <taxon>Eukaryota</taxon>
        <taxon>Viridiplantae</taxon>
        <taxon>Streptophyta</taxon>
        <taxon>Embryophyta</taxon>
        <taxon>Tracheophyta</taxon>
        <taxon>Spermatophyta</taxon>
        <taxon>Magnoliopsida</taxon>
        <taxon>eudicotyledons</taxon>
        <taxon>Gunneridae</taxon>
        <taxon>Pentapetalae</taxon>
        <taxon>asterids</taxon>
        <taxon>campanulids</taxon>
        <taxon>Asterales</taxon>
        <taxon>Asteraceae</taxon>
        <taxon>Asteroideae</taxon>
        <taxon>Anthemideae</taxon>
        <taxon>Anthemidinae</taxon>
        <taxon>Tanacetum</taxon>
    </lineage>
</organism>